<dbReference type="InterPro" id="IPR033949">
    <property type="entry name" value="CobQ_GATase1"/>
</dbReference>
<dbReference type="GO" id="GO:0004359">
    <property type="term" value="F:glutaminase activity"/>
    <property type="evidence" value="ECO:0007669"/>
    <property type="project" value="UniProtKB-UniRule"/>
</dbReference>
<dbReference type="GO" id="GO:0071555">
    <property type="term" value="P:cell wall organization"/>
    <property type="evidence" value="ECO:0007669"/>
    <property type="project" value="UniProtKB-KW"/>
</dbReference>
<comment type="catalytic activity">
    <reaction evidence="2">
        <text>L-glutamine + H2O = L-glutamate + NH4(+)</text>
        <dbReference type="Rhea" id="RHEA:15889"/>
        <dbReference type="ChEBI" id="CHEBI:15377"/>
        <dbReference type="ChEBI" id="CHEBI:28938"/>
        <dbReference type="ChEBI" id="CHEBI:29985"/>
        <dbReference type="ChEBI" id="CHEBI:58359"/>
        <dbReference type="EC" id="3.5.1.2"/>
    </reaction>
</comment>
<dbReference type="NCBIfam" id="NF045636">
    <property type="entry name" value="isoglutsynth_GatD"/>
    <property type="match status" value="1"/>
</dbReference>
<evidence type="ECO:0000313" key="4">
    <source>
        <dbReference type="EMBL" id="ACI61123.1"/>
    </source>
</evidence>
<name>A0A0H3BZY4_STRPZ</name>
<organism evidence="4 5">
    <name type="scientific">Streptococcus pyogenes serotype M49 (strain NZ131)</name>
    <dbReference type="NCBI Taxonomy" id="471876"/>
    <lineage>
        <taxon>Bacteria</taxon>
        <taxon>Bacillati</taxon>
        <taxon>Bacillota</taxon>
        <taxon>Bacilli</taxon>
        <taxon>Lactobacillales</taxon>
        <taxon>Streptococcaceae</taxon>
        <taxon>Streptococcus</taxon>
    </lineage>
</organism>
<dbReference type="InterPro" id="IPR043702">
    <property type="entry name" value="Lipid_II_synth_GatD"/>
</dbReference>
<dbReference type="SUPFAM" id="SSF52317">
    <property type="entry name" value="Class I glutamine amidotransferase-like"/>
    <property type="match status" value="1"/>
</dbReference>
<keyword evidence="2" id="KW-0961">Cell wall biogenesis/degradation</keyword>
<dbReference type="AlphaFoldDB" id="A0A0H3BZY4"/>
<dbReference type="HOGENOM" id="CLU_064047_1_0_9"/>
<feature type="domain" description="CobB/CobQ-like glutamine amidotransferase" evidence="3">
    <location>
        <begin position="19"/>
        <end position="214"/>
    </location>
</feature>
<dbReference type="EMBL" id="CP000829">
    <property type="protein sequence ID" value="ACI61123.1"/>
    <property type="molecule type" value="Genomic_DNA"/>
</dbReference>
<dbReference type="KEGG" id="soz:Spy49_0813c"/>
<keyword evidence="2" id="KW-0133">Cell shape</keyword>
<comment type="similarity">
    <text evidence="2">Belongs to the CobB/CobQ family. GatD subfamily.</text>
</comment>
<protein>
    <recommendedName>
        <fullName evidence="2">Lipid II isoglutaminyl synthase (glutamine-hydrolyzing) subunit GatD</fullName>
        <ecNumber evidence="2">6.3.5.13</ecNumber>
    </recommendedName>
    <alternativeName>
        <fullName evidence="2">Lipid II isoglutaminyl synthase glutaminase subunit</fullName>
        <ecNumber evidence="2">3.5.1.2</ecNumber>
    </alternativeName>
</protein>
<sequence length="263" mass="29601">MTYTSLKSPENQDYIYDLNIAHLYGNLMNTYGDNGNILMLKYVAEKLGARVTVDIVSINDTFEQDDYDIVFFGGGQDYEQSIVAKDLPSKKAALADYIANNKVVLAICGGFQLLGQYYVQANGVKIDGLGIMGHYTLNQHQNRFIGDIKIHNDEFNETYYGFENHQGRTFLSGDEKPLGRVVYGNGNNKEDQTEGVHYKNVYGSYFHGPILSRNVNLAYRLVTTALKKKYGSAISLPSYDDILKQEITEEYADLKSKASFNKV</sequence>
<proteinExistence type="inferred from homology"/>
<dbReference type="PANTHER" id="PTHR21343">
    <property type="entry name" value="DETHIOBIOTIN SYNTHETASE"/>
    <property type="match status" value="1"/>
</dbReference>
<keyword evidence="2" id="KW-0378">Hydrolase</keyword>
<dbReference type="HAMAP" id="MF_02213">
    <property type="entry name" value="Lipid_II_synth_GatD"/>
    <property type="match status" value="1"/>
</dbReference>
<evidence type="ECO:0000313" key="5">
    <source>
        <dbReference type="Proteomes" id="UP000001039"/>
    </source>
</evidence>
<dbReference type="GO" id="GO:0009252">
    <property type="term" value="P:peptidoglycan biosynthetic process"/>
    <property type="evidence" value="ECO:0007669"/>
    <property type="project" value="UniProtKB-UniRule"/>
</dbReference>
<accession>A0A0H3BZY4</accession>
<evidence type="ECO:0000256" key="2">
    <source>
        <dbReference type="HAMAP-Rule" id="MF_02213"/>
    </source>
</evidence>
<comment type="subunit">
    <text evidence="2">Forms a heterodimer with MurT.</text>
</comment>
<dbReference type="EC" id="6.3.5.13" evidence="2"/>
<dbReference type="InterPro" id="IPR054859">
    <property type="entry name" value="isoglutsynth_GatD"/>
</dbReference>
<dbReference type="GO" id="GO:0140282">
    <property type="term" value="F:carbon-nitrogen ligase activity on lipid II"/>
    <property type="evidence" value="ECO:0007669"/>
    <property type="project" value="UniProtKB-UniRule"/>
</dbReference>
<feature type="active site" description="Nucleophile" evidence="2">
    <location>
        <position position="108"/>
    </location>
</feature>
<keyword evidence="1 2" id="KW-0315">Glutamine amidotransferase</keyword>
<dbReference type="GO" id="GO:0009236">
    <property type="term" value="P:cobalamin biosynthetic process"/>
    <property type="evidence" value="ECO:0007669"/>
    <property type="project" value="InterPro"/>
</dbReference>
<dbReference type="PANTHER" id="PTHR21343:SF9">
    <property type="entry name" value="LIPID II ISOGLUTAMINYL SYNTHASE (GLUTAMINE-HYDROLYZING) SUBUNIT GATD"/>
    <property type="match status" value="1"/>
</dbReference>
<dbReference type="EC" id="3.5.1.2" evidence="2"/>
<dbReference type="UniPathway" id="UPA00219"/>
<dbReference type="PROSITE" id="PS51274">
    <property type="entry name" value="GATASE_COBBQ"/>
    <property type="match status" value="1"/>
</dbReference>
<gene>
    <name evidence="4" type="primary">cobQ</name>
    <name evidence="2" type="synonym">gatD</name>
    <name evidence="4" type="ordered locus">Spy49_0813c</name>
</gene>
<dbReference type="InterPro" id="IPR011698">
    <property type="entry name" value="GATase_3"/>
</dbReference>
<dbReference type="Pfam" id="PF07685">
    <property type="entry name" value="GATase_3"/>
    <property type="match status" value="1"/>
</dbReference>
<comment type="function">
    <text evidence="2">The lipid II isoglutaminyl synthase complex catalyzes the formation of alpha-D-isoglutamine in the cell wall lipid II stem peptide. The GatD subunit catalyzes the hydrolysis of glutamine to glutamate and ammonia. The resulting ammonia molecule is channeled to the active site of MurT.</text>
</comment>
<evidence type="ECO:0000256" key="1">
    <source>
        <dbReference type="ARBA" id="ARBA00022962"/>
    </source>
</evidence>
<keyword evidence="2" id="KW-0436">Ligase</keyword>
<evidence type="ECO:0000259" key="3">
    <source>
        <dbReference type="Pfam" id="PF07685"/>
    </source>
</evidence>
<dbReference type="CDD" id="cd01750">
    <property type="entry name" value="GATase1_CobQ"/>
    <property type="match status" value="1"/>
</dbReference>
<dbReference type="GO" id="GO:0008360">
    <property type="term" value="P:regulation of cell shape"/>
    <property type="evidence" value="ECO:0007669"/>
    <property type="project" value="UniProtKB-KW"/>
</dbReference>
<comment type="catalytic activity">
    <reaction evidence="2">
        <text>beta-D-GlcNAc-(1-&gt;4)-Mur2Ac(oyl-L-Ala-gamma-D-Glu-L-Lys-D-Ala-D-Ala)-di-trans,octa-cis-undecaprenyl diphosphate + L-glutamine + ATP + H2O = beta-D-GlcNAc-(1-&gt;4)-Mur2Ac(oyl-L-Ala-D-isoglutaminyl-L-Lys-D-Ala-D-Ala)-di-trans,octa-cis-undecaprenyl diphosphate + L-glutamate + ADP + phosphate + H(+)</text>
        <dbReference type="Rhea" id="RHEA:57928"/>
        <dbReference type="ChEBI" id="CHEBI:15377"/>
        <dbReference type="ChEBI" id="CHEBI:15378"/>
        <dbReference type="ChEBI" id="CHEBI:29985"/>
        <dbReference type="ChEBI" id="CHEBI:30616"/>
        <dbReference type="ChEBI" id="CHEBI:43474"/>
        <dbReference type="ChEBI" id="CHEBI:58359"/>
        <dbReference type="ChEBI" id="CHEBI:60033"/>
        <dbReference type="ChEBI" id="CHEBI:62233"/>
        <dbReference type="ChEBI" id="CHEBI:456216"/>
        <dbReference type="EC" id="6.3.5.13"/>
    </reaction>
</comment>
<reference evidence="4 5" key="1">
    <citation type="journal article" date="2008" name="J. Bacteriol.">
        <title>Genome sequence of a nephritogenic and highly transformable M49 strain of Streptococcus pyogenes.</title>
        <authorList>
            <person name="McShan W.M."/>
            <person name="Ferretti J.J."/>
            <person name="Karasawa T."/>
            <person name="Suvorov A.N."/>
            <person name="Lin S."/>
            <person name="Qin B."/>
            <person name="Jia H."/>
            <person name="Kenton S."/>
            <person name="Najar F."/>
            <person name="Wu H."/>
            <person name="Scott J."/>
            <person name="Roe B.A."/>
            <person name="Savic D.J."/>
        </authorList>
    </citation>
    <scope>NUCLEOTIDE SEQUENCE [LARGE SCALE GENOMIC DNA]</scope>
    <source>
        <strain evidence="4 5">NZ131</strain>
    </source>
</reference>
<dbReference type="InterPro" id="IPR029062">
    <property type="entry name" value="Class_I_gatase-like"/>
</dbReference>
<feature type="binding site" evidence="2">
    <location>
        <position position="143"/>
    </location>
    <ligand>
        <name>substrate</name>
    </ligand>
</feature>
<comment type="pathway">
    <text evidence="2">Cell wall biogenesis; peptidoglycan biosynthesis.</text>
</comment>
<feature type="active site" evidence="2">
    <location>
        <position position="207"/>
    </location>
</feature>
<dbReference type="Gene3D" id="3.40.50.880">
    <property type="match status" value="1"/>
</dbReference>
<keyword evidence="2" id="KW-0573">Peptidoglycan synthesis</keyword>
<dbReference type="Proteomes" id="UP000001039">
    <property type="component" value="Chromosome"/>
</dbReference>